<evidence type="ECO:0000313" key="5">
    <source>
        <dbReference type="EMBL" id="VFJ89964.1"/>
    </source>
</evidence>
<dbReference type="PANTHER" id="PTHR35894:SF1">
    <property type="entry name" value="PHOSPHORIBULOKINASE _ URIDINE KINASE FAMILY"/>
    <property type="match status" value="1"/>
</dbReference>
<keyword evidence="2" id="KW-0472">Membrane</keyword>
<dbReference type="EMBL" id="CAADFG010000006">
    <property type="protein sequence ID" value="VFJ87990.1"/>
    <property type="molecule type" value="Genomic_DNA"/>
</dbReference>
<proteinExistence type="predicted"/>
<gene>
    <name evidence="4" type="ORF">BECKH772A_GA0070896_1000616</name>
    <name evidence="5" type="ORF">BECKH772B_GA0070898_1000716</name>
    <name evidence="6" type="ORF">BECKH772C_GA0070978_1000616</name>
</gene>
<evidence type="ECO:0000313" key="4">
    <source>
        <dbReference type="EMBL" id="VFJ87990.1"/>
    </source>
</evidence>
<reference evidence="6" key="1">
    <citation type="submission" date="2019-02" db="EMBL/GenBank/DDBJ databases">
        <authorList>
            <person name="Gruber-Vodicka R. H."/>
            <person name="Seah K. B. B."/>
        </authorList>
    </citation>
    <scope>NUCLEOTIDE SEQUENCE</scope>
    <source>
        <strain evidence="6">BECK_SA2B12</strain>
        <strain evidence="4">BECK_SA2B15</strain>
        <strain evidence="5">BECK_SA2B20</strain>
    </source>
</reference>
<keyword evidence="6" id="KW-0132">Cell division</keyword>
<dbReference type="InterPro" id="IPR036680">
    <property type="entry name" value="SPOR-like_sf"/>
</dbReference>
<feature type="domain" description="SPOR" evidence="3">
    <location>
        <begin position="514"/>
        <end position="592"/>
    </location>
</feature>
<keyword evidence="2" id="KW-1133">Transmembrane helix</keyword>
<keyword evidence="2" id="KW-0812">Transmembrane</keyword>
<organism evidence="6">
    <name type="scientific">Candidatus Kentrum eta</name>
    <dbReference type="NCBI Taxonomy" id="2126337"/>
    <lineage>
        <taxon>Bacteria</taxon>
        <taxon>Pseudomonadati</taxon>
        <taxon>Pseudomonadota</taxon>
        <taxon>Gammaproteobacteria</taxon>
        <taxon>Candidatus Kentrum</taxon>
    </lineage>
</organism>
<dbReference type="GO" id="GO:0042834">
    <property type="term" value="F:peptidoglycan binding"/>
    <property type="evidence" value="ECO:0007669"/>
    <property type="project" value="InterPro"/>
</dbReference>
<dbReference type="PROSITE" id="PS51724">
    <property type="entry name" value="SPOR"/>
    <property type="match status" value="1"/>
</dbReference>
<dbReference type="InterPro" id="IPR052026">
    <property type="entry name" value="ExeA_AAA_ATPase_DNA-bind"/>
</dbReference>
<name>A0A450UV72_9GAMM</name>
<dbReference type="AlphaFoldDB" id="A0A450UV72"/>
<feature type="region of interest" description="Disordered" evidence="1">
    <location>
        <begin position="452"/>
        <end position="493"/>
    </location>
</feature>
<dbReference type="Gene3D" id="3.30.70.1070">
    <property type="entry name" value="Sporulation related repeat"/>
    <property type="match status" value="1"/>
</dbReference>
<dbReference type="Pfam" id="PF05729">
    <property type="entry name" value="NACHT"/>
    <property type="match status" value="1"/>
</dbReference>
<feature type="compositionally biased region" description="Low complexity" evidence="1">
    <location>
        <begin position="460"/>
        <end position="474"/>
    </location>
</feature>
<sequence length="604" mass="66186">MIKKYFRRRETTPDSPPPPVFLENTADDFFFSTPVLIQRLDLLRHLVQSGGFFLILVGEQGTGKNTLLKRLCIPANPRWEVCRVPAVEFSIVGPSADDETQPKPGLLERLIEEYKLTPPSQDSDLMKNALFDHIGALHDSGGIPLVIVDGNETPPVDDLRLLAELSSANERLGARIVLICKPGNARRIRELVATFQGGEITHTVDVPPFTEEEVGDYLHLRWNQTNPVGDDPFTDGVIRSIYHASKGLPASVNELARQFVQNRLPASSRKTRVATIGAPVLDTMTQRGGLIALVGGLIVISVSLLLVMNHKPQGGTERVDLPLPIPPTNTQQAVDLKSASALGGIALGQPPLSALAGSTLQRPVMPLEEFKSAIAPQPLTPDSTDSRDVATTIPLESDDPSKVAAEQSPSDPATAPIPAAPYEPEPTTVPATASIAAATTPMTTARELDFRRKEAREKASSTPTKDSTTSPPATDGDKPPKSQSQLRQQSPKLVRIPKRISKYTAVRTIEWLRQQNPEHYTIQLIGLSTKERMMDFIEKHRLDSRAAWFETVNRGKEWFVVVYGIYTTREAARAGIRTLPRTLRKNKPWAVTVDSILNKATMSG</sequence>
<evidence type="ECO:0000256" key="1">
    <source>
        <dbReference type="SAM" id="MobiDB-lite"/>
    </source>
</evidence>
<dbReference type="Pfam" id="PF05036">
    <property type="entry name" value="SPOR"/>
    <property type="match status" value="1"/>
</dbReference>
<feature type="region of interest" description="Disordered" evidence="1">
    <location>
        <begin position="373"/>
        <end position="427"/>
    </location>
</feature>
<feature type="compositionally biased region" description="Polar residues" evidence="1">
    <location>
        <begin position="481"/>
        <end position="491"/>
    </location>
</feature>
<evidence type="ECO:0000259" key="3">
    <source>
        <dbReference type="PROSITE" id="PS51724"/>
    </source>
</evidence>
<dbReference type="EMBL" id="CAADFJ010000006">
    <property type="protein sequence ID" value="VFJ96340.1"/>
    <property type="molecule type" value="Genomic_DNA"/>
</dbReference>
<dbReference type="EMBL" id="CAADFI010000007">
    <property type="protein sequence ID" value="VFJ89964.1"/>
    <property type="molecule type" value="Genomic_DNA"/>
</dbReference>
<keyword evidence="6" id="KW-0131">Cell cycle</keyword>
<dbReference type="InterPro" id="IPR007730">
    <property type="entry name" value="SPOR-like_dom"/>
</dbReference>
<dbReference type="InterPro" id="IPR007111">
    <property type="entry name" value="NACHT_NTPase"/>
</dbReference>
<dbReference type="GO" id="GO:0051301">
    <property type="term" value="P:cell division"/>
    <property type="evidence" value="ECO:0007669"/>
    <property type="project" value="UniProtKB-KW"/>
</dbReference>
<dbReference type="InterPro" id="IPR027417">
    <property type="entry name" value="P-loop_NTPase"/>
</dbReference>
<feature type="transmembrane region" description="Helical" evidence="2">
    <location>
        <begin position="290"/>
        <end position="308"/>
    </location>
</feature>
<evidence type="ECO:0000313" key="6">
    <source>
        <dbReference type="EMBL" id="VFJ96340.1"/>
    </source>
</evidence>
<dbReference type="SUPFAM" id="SSF52540">
    <property type="entry name" value="P-loop containing nucleoside triphosphate hydrolases"/>
    <property type="match status" value="1"/>
</dbReference>
<accession>A0A450UV72</accession>
<protein>
    <submittedName>
        <fullName evidence="6">Cell division protein DamX, binds to the septal ring, contains C-terminal SPOR domain</fullName>
    </submittedName>
</protein>
<evidence type="ECO:0000256" key="2">
    <source>
        <dbReference type="SAM" id="Phobius"/>
    </source>
</evidence>
<dbReference type="PANTHER" id="PTHR35894">
    <property type="entry name" value="GENERAL SECRETION PATHWAY PROTEIN A-RELATED"/>
    <property type="match status" value="1"/>
</dbReference>